<evidence type="ECO:0000313" key="3">
    <source>
        <dbReference type="Proteomes" id="UP000270981"/>
    </source>
</evidence>
<name>A0A1Q2XA18_ENTLE</name>
<feature type="transmembrane region" description="Helical" evidence="1">
    <location>
        <begin position="88"/>
        <end position="106"/>
    </location>
</feature>
<accession>A0A1Q2XA18</accession>
<protein>
    <submittedName>
        <fullName evidence="2">Uncharacterized protein</fullName>
    </submittedName>
</protein>
<dbReference type="Proteomes" id="UP000270981">
    <property type="component" value="Mitochondrion 4"/>
</dbReference>
<evidence type="ECO:0000313" key="2">
    <source>
        <dbReference type="EMBL" id="CRX66576.1"/>
    </source>
</evidence>
<keyword evidence="2" id="KW-0496">Mitochondrion</keyword>
<proteinExistence type="predicted"/>
<keyword evidence="1" id="KW-1133">Transmembrane helix</keyword>
<keyword evidence="1" id="KW-0812">Transmembrane</keyword>
<reference evidence="3" key="1">
    <citation type="journal article" date="2017" name="Mol. Biol. Evol.">
        <title>The Multipartite Mitochondrial Genome of Enteromyxum leei (Myxozoa): Eight Fast-Evolving Megacircles.</title>
        <authorList>
            <person name="Yahalomi D."/>
            <person name="Haddas-Sasson M."/>
            <person name="Rubinstein N.D."/>
            <person name="Feldstein T."/>
            <person name="Diamant A."/>
            <person name="Huchon D."/>
        </authorList>
    </citation>
    <scope>NUCLEOTIDE SEQUENCE [LARGE SCALE GENOMIC DNA]</scope>
</reference>
<dbReference type="EMBL" id="LN868204">
    <property type="protein sequence ID" value="CRX66576.1"/>
    <property type="molecule type" value="Genomic_DNA"/>
</dbReference>
<evidence type="ECO:0000256" key="1">
    <source>
        <dbReference type="SAM" id="Phobius"/>
    </source>
</evidence>
<keyword evidence="1" id="KW-0472">Membrane</keyword>
<feature type="transmembrane region" description="Helical" evidence="1">
    <location>
        <begin position="6"/>
        <end position="27"/>
    </location>
</feature>
<geneLocation type="mitochondrion" evidence="2"/>
<dbReference type="AlphaFoldDB" id="A0A1Q2XA18"/>
<sequence length="111" mass="12685">MLSFGFAHRMLGLILVVMFWLFNVTVFRFHCSRCMDSFGKVYDEFEGSCSILSTLVRSVSSQWLYVGVLSRVDLVLVLLSSMFGSLSVYDSIALGPLFILYLLWFMKGCLR</sequence>
<organism evidence="2 3">
    <name type="scientific">Enteromyxum leei</name>
    <name type="common">Intestinal myxosporean parasite</name>
    <dbReference type="NCBI Taxonomy" id="188704"/>
    <lineage>
        <taxon>Eukaryota</taxon>
        <taxon>Metazoa</taxon>
        <taxon>Cnidaria</taxon>
        <taxon>Myxozoa</taxon>
        <taxon>Myxosporea</taxon>
        <taxon>Bivalvulida</taxon>
        <taxon>Variisporina</taxon>
        <taxon>Enteromyxidae</taxon>
        <taxon>Enteromyxum</taxon>
    </lineage>
</organism>